<feature type="transmembrane region" description="Helical" evidence="1">
    <location>
        <begin position="177"/>
        <end position="200"/>
    </location>
</feature>
<sequence>MSPRYLNLNNLRVHHLCLLIVILIVVVIIAVCFTDFEVTSKWDLLQWKIPVGKLIMKQKCNKLQMISPNQGGEKSLLKIFYLECYHYEQVKNEWIDLMEPLKIMENNIKLAQGCRYGPEVESLNIHNFMKDLSKIWGKIRPGNKNRTKLLIKKKGTKKLWKVQMEEEMVWGIDYTDIIFTMLLHCGWIMALNLEIFIALINNIAKIYLQTICQIA</sequence>
<feature type="transmembrane region" description="Helical" evidence="1">
    <location>
        <begin position="16"/>
        <end position="36"/>
    </location>
</feature>
<protein>
    <submittedName>
        <fullName evidence="2">Uncharacterized protein</fullName>
    </submittedName>
</protein>
<organism evidence="2 3">
    <name type="scientific">Reticulomyxa filosa</name>
    <dbReference type="NCBI Taxonomy" id="46433"/>
    <lineage>
        <taxon>Eukaryota</taxon>
        <taxon>Sar</taxon>
        <taxon>Rhizaria</taxon>
        <taxon>Retaria</taxon>
        <taxon>Foraminifera</taxon>
        <taxon>Monothalamids</taxon>
        <taxon>Reticulomyxidae</taxon>
        <taxon>Reticulomyxa</taxon>
    </lineage>
</organism>
<keyword evidence="1" id="KW-0812">Transmembrane</keyword>
<proteinExistence type="predicted"/>
<name>X6P509_RETFI</name>
<dbReference type="EMBL" id="ASPP01003528">
    <property type="protein sequence ID" value="ETO33276.1"/>
    <property type="molecule type" value="Genomic_DNA"/>
</dbReference>
<dbReference type="AlphaFoldDB" id="X6P509"/>
<keyword evidence="1" id="KW-0472">Membrane</keyword>
<comment type="caution">
    <text evidence="2">The sequence shown here is derived from an EMBL/GenBank/DDBJ whole genome shotgun (WGS) entry which is preliminary data.</text>
</comment>
<evidence type="ECO:0000256" key="1">
    <source>
        <dbReference type="SAM" id="Phobius"/>
    </source>
</evidence>
<evidence type="ECO:0000313" key="3">
    <source>
        <dbReference type="Proteomes" id="UP000023152"/>
    </source>
</evidence>
<keyword evidence="1" id="KW-1133">Transmembrane helix</keyword>
<accession>X6P509</accession>
<gene>
    <name evidence="2" type="ORF">RFI_03831</name>
</gene>
<dbReference type="Proteomes" id="UP000023152">
    <property type="component" value="Unassembled WGS sequence"/>
</dbReference>
<reference evidence="2 3" key="1">
    <citation type="journal article" date="2013" name="Curr. Biol.">
        <title>The Genome of the Foraminiferan Reticulomyxa filosa.</title>
        <authorList>
            <person name="Glockner G."/>
            <person name="Hulsmann N."/>
            <person name="Schleicher M."/>
            <person name="Noegel A.A."/>
            <person name="Eichinger L."/>
            <person name="Gallinger C."/>
            <person name="Pawlowski J."/>
            <person name="Sierra R."/>
            <person name="Euteneuer U."/>
            <person name="Pillet L."/>
            <person name="Moustafa A."/>
            <person name="Platzer M."/>
            <person name="Groth M."/>
            <person name="Szafranski K."/>
            <person name="Schliwa M."/>
        </authorList>
    </citation>
    <scope>NUCLEOTIDE SEQUENCE [LARGE SCALE GENOMIC DNA]</scope>
</reference>
<keyword evidence="3" id="KW-1185">Reference proteome</keyword>
<evidence type="ECO:0000313" key="2">
    <source>
        <dbReference type="EMBL" id="ETO33276.1"/>
    </source>
</evidence>